<comment type="catalytic activity">
    <reaction evidence="4 5">
        <text>uridine(38/39/40) in tRNA = pseudouridine(38/39/40) in tRNA</text>
        <dbReference type="Rhea" id="RHEA:22376"/>
        <dbReference type="Rhea" id="RHEA-COMP:10085"/>
        <dbReference type="Rhea" id="RHEA-COMP:10087"/>
        <dbReference type="ChEBI" id="CHEBI:65314"/>
        <dbReference type="ChEBI" id="CHEBI:65315"/>
        <dbReference type="EC" id="5.4.99.12"/>
    </reaction>
</comment>
<dbReference type="InterPro" id="IPR020094">
    <property type="entry name" value="TruA/RsuA/RluB/E/F_N"/>
</dbReference>
<dbReference type="PANTHER" id="PTHR11142:SF0">
    <property type="entry name" value="TRNA PSEUDOURIDINE SYNTHASE-LIKE 1"/>
    <property type="match status" value="1"/>
</dbReference>
<proteinExistence type="inferred from homology"/>
<dbReference type="InterPro" id="IPR020097">
    <property type="entry name" value="PsdUridine_synth_TruA_a/b_dom"/>
</dbReference>
<comment type="similarity">
    <text evidence="1 4 5">Belongs to the tRNA pseudouridine synthase TruA family.</text>
</comment>
<evidence type="ECO:0000256" key="2">
    <source>
        <dbReference type="ARBA" id="ARBA00022694"/>
    </source>
</evidence>
<name>A0ABU5Z7D0_9FLAO</name>
<dbReference type="Proteomes" id="UP001311730">
    <property type="component" value="Unassembled WGS sequence"/>
</dbReference>
<dbReference type="InterPro" id="IPR020095">
    <property type="entry name" value="PsdUridine_synth_TruA_C"/>
</dbReference>
<protein>
    <recommendedName>
        <fullName evidence="4">tRNA pseudouridine synthase A</fullName>
        <ecNumber evidence="4">5.4.99.12</ecNumber>
    </recommendedName>
    <alternativeName>
        <fullName evidence="4">tRNA pseudouridine(38-40) synthase</fullName>
    </alternativeName>
    <alternativeName>
        <fullName evidence="4">tRNA pseudouridylate synthase I</fullName>
    </alternativeName>
    <alternativeName>
        <fullName evidence="4">tRNA-uridine isomerase I</fullName>
    </alternativeName>
</protein>
<evidence type="ECO:0000256" key="1">
    <source>
        <dbReference type="ARBA" id="ARBA00009375"/>
    </source>
</evidence>
<sequence length="249" mass="28827">MRYFIRLSYNGKNYKGWQRQPKAPSVQEEVENALSLLLRTEIAIVGAGRTDTGVHARDYFAHFDLDTPLPENLVNKLNSFLPKEIAIKDIFPVKDDAHARFDAISRTYQYFISLEKDPFLYEQHYYVYQSLDLILMNKACEILLRHTDFQCFSKVNTDVKTYICHLTEAYWRQEGELLIFRITADRFLRNMVRAIVGTLLEVGTGKMTLEGFEQVLLSKNRSNAGYSVPGHALFLEEVLYSDQSLMTSD</sequence>
<evidence type="ECO:0000313" key="8">
    <source>
        <dbReference type="Proteomes" id="UP001311730"/>
    </source>
</evidence>
<keyword evidence="3 4" id="KW-0413">Isomerase</keyword>
<organism evidence="7 8">
    <name type="scientific">Capnocytophaga gingivalis</name>
    <dbReference type="NCBI Taxonomy" id="1017"/>
    <lineage>
        <taxon>Bacteria</taxon>
        <taxon>Pseudomonadati</taxon>
        <taxon>Bacteroidota</taxon>
        <taxon>Flavobacteriia</taxon>
        <taxon>Flavobacteriales</taxon>
        <taxon>Flavobacteriaceae</taxon>
        <taxon>Capnocytophaga</taxon>
    </lineage>
</organism>
<comment type="subunit">
    <text evidence="4">Homodimer.</text>
</comment>
<dbReference type="InterPro" id="IPR001406">
    <property type="entry name" value="PsdUridine_synth_TruA"/>
</dbReference>
<evidence type="ECO:0000256" key="4">
    <source>
        <dbReference type="HAMAP-Rule" id="MF_00171"/>
    </source>
</evidence>
<reference evidence="7 8" key="1">
    <citation type="submission" date="2023-12" db="EMBL/GenBank/DDBJ databases">
        <title>Genomic sequences of Capnocytophaga and Parvimonas strains.</title>
        <authorList>
            <person name="Watt R.M."/>
            <person name="Wang M."/>
            <person name="Yang T."/>
            <person name="Tong W.M."/>
        </authorList>
    </citation>
    <scope>NUCLEOTIDE SEQUENCE [LARGE SCALE GENOMIC DNA]</scope>
    <source>
        <strain evidence="7 8">CCUG 13096</strain>
    </source>
</reference>
<dbReference type="GO" id="GO:0160147">
    <property type="term" value="F:tRNA pseudouridine(38-40) synthase activity"/>
    <property type="evidence" value="ECO:0007669"/>
    <property type="project" value="UniProtKB-EC"/>
</dbReference>
<dbReference type="HAMAP" id="MF_00171">
    <property type="entry name" value="TruA"/>
    <property type="match status" value="1"/>
</dbReference>
<dbReference type="Gene3D" id="3.30.70.580">
    <property type="entry name" value="Pseudouridine synthase I, catalytic domain, N-terminal subdomain"/>
    <property type="match status" value="1"/>
</dbReference>
<dbReference type="Pfam" id="PF01416">
    <property type="entry name" value="PseudoU_synth_1"/>
    <property type="match status" value="2"/>
</dbReference>
<evidence type="ECO:0000259" key="6">
    <source>
        <dbReference type="Pfam" id="PF01416"/>
    </source>
</evidence>
<dbReference type="EMBL" id="JAYKBW010000006">
    <property type="protein sequence ID" value="MEB3074869.1"/>
    <property type="molecule type" value="Genomic_DNA"/>
</dbReference>
<feature type="active site" description="Nucleophile" evidence="4">
    <location>
        <position position="51"/>
    </location>
</feature>
<dbReference type="NCBIfam" id="TIGR00071">
    <property type="entry name" value="hisT_truA"/>
    <property type="match status" value="1"/>
</dbReference>
<feature type="domain" description="Pseudouridine synthase I TruA alpha/beta" evidence="6">
    <location>
        <begin position="8"/>
        <end position="102"/>
    </location>
</feature>
<keyword evidence="8" id="KW-1185">Reference proteome</keyword>
<dbReference type="SUPFAM" id="SSF55120">
    <property type="entry name" value="Pseudouridine synthase"/>
    <property type="match status" value="1"/>
</dbReference>
<dbReference type="PIRSF" id="PIRSF001430">
    <property type="entry name" value="tRNA_psdUrid_synth"/>
    <property type="match status" value="1"/>
</dbReference>
<evidence type="ECO:0000256" key="5">
    <source>
        <dbReference type="RuleBase" id="RU003792"/>
    </source>
</evidence>
<dbReference type="Gene3D" id="3.30.70.660">
    <property type="entry name" value="Pseudouridine synthase I, catalytic domain, C-terminal subdomain"/>
    <property type="match status" value="1"/>
</dbReference>
<dbReference type="InterPro" id="IPR020103">
    <property type="entry name" value="PsdUridine_synth_cat_dom_sf"/>
</dbReference>
<gene>
    <name evidence="4 7" type="primary">truA</name>
    <name evidence="7" type="ORF">VJJ08_06075</name>
</gene>
<feature type="binding site" evidence="4">
    <location>
        <position position="108"/>
    </location>
    <ligand>
        <name>substrate</name>
    </ligand>
</feature>
<evidence type="ECO:0000256" key="3">
    <source>
        <dbReference type="ARBA" id="ARBA00023235"/>
    </source>
</evidence>
<keyword evidence="2 4" id="KW-0819">tRNA processing</keyword>
<comment type="caution">
    <text evidence="4">Lacks conserved residue(s) required for the propagation of feature annotation.</text>
</comment>
<dbReference type="RefSeq" id="WP_323983178.1">
    <property type="nucleotide sequence ID" value="NZ_JAYKBW010000006.1"/>
</dbReference>
<accession>A0ABU5Z7D0</accession>
<feature type="domain" description="Pseudouridine synthase I TruA alpha/beta" evidence="6">
    <location>
        <begin position="146"/>
        <end position="240"/>
    </location>
</feature>
<dbReference type="CDD" id="cd02570">
    <property type="entry name" value="PseudoU_synth_EcTruA"/>
    <property type="match status" value="1"/>
</dbReference>
<comment type="caution">
    <text evidence="7">The sequence shown here is derived from an EMBL/GenBank/DDBJ whole genome shotgun (WGS) entry which is preliminary data.</text>
</comment>
<dbReference type="EC" id="5.4.99.12" evidence="4"/>
<comment type="function">
    <text evidence="4">Formation of pseudouridine at positions 38, 39 and 40 in the anticodon stem and loop of transfer RNAs.</text>
</comment>
<dbReference type="PANTHER" id="PTHR11142">
    <property type="entry name" value="PSEUDOURIDYLATE SYNTHASE"/>
    <property type="match status" value="1"/>
</dbReference>
<evidence type="ECO:0000313" key="7">
    <source>
        <dbReference type="EMBL" id="MEB3074869.1"/>
    </source>
</evidence>